<feature type="signal peptide" evidence="2">
    <location>
        <begin position="1"/>
        <end position="26"/>
    </location>
</feature>
<evidence type="ECO:0000313" key="4">
    <source>
        <dbReference type="Proteomes" id="UP000005239"/>
    </source>
</evidence>
<feature type="chain" id="PRO_5043960602" evidence="2">
    <location>
        <begin position="27"/>
        <end position="258"/>
    </location>
</feature>
<keyword evidence="4" id="KW-1185">Reference proteome</keyword>
<sequence length="258" mass="27194">MRVCPRHTSTLASSLLPLLLLPATWTAAERGIVGRDESLPLTHFDGVVSPSLLLSLGSLSANSSEDGAVMNGVFCRPLPGSSFSLLGSARLPLSSLLSSSSMRASAGWGSRAPFPCARPAALGLGALGVAVVVHLGRQAGLVRLCPVRMLDDGRGRQRQGEGRTGAMPDEQSVADRAGRRPPESRPDLHAACEVRYPSEDDGRGRRRQHTPATFLDMITSELVKLGYDVWQPPLGGPGVVEHARRPALFSVPVASAPG</sequence>
<dbReference type="AlphaFoldDB" id="A0A2A6CI67"/>
<evidence type="ECO:0000256" key="1">
    <source>
        <dbReference type="SAM" id="MobiDB-lite"/>
    </source>
</evidence>
<accession>A0A8R1YCH0</accession>
<name>A0A2A6CI67_PRIPA</name>
<evidence type="ECO:0000256" key="2">
    <source>
        <dbReference type="SAM" id="SignalP"/>
    </source>
</evidence>
<dbReference type="Proteomes" id="UP000005239">
    <property type="component" value="Unassembled WGS sequence"/>
</dbReference>
<feature type="compositionally biased region" description="Basic and acidic residues" evidence="1">
    <location>
        <begin position="152"/>
        <end position="161"/>
    </location>
</feature>
<feature type="region of interest" description="Disordered" evidence="1">
    <location>
        <begin position="152"/>
        <end position="208"/>
    </location>
</feature>
<gene>
    <name evidence="3" type="primary">WBGene00104022</name>
</gene>
<dbReference type="EnsemblMetazoa" id="PPA14468.1">
    <property type="protein sequence ID" value="PPA14468.1"/>
    <property type="gene ID" value="WBGene00104022"/>
</dbReference>
<feature type="compositionally biased region" description="Basic and acidic residues" evidence="1">
    <location>
        <begin position="176"/>
        <end position="203"/>
    </location>
</feature>
<organism evidence="3 4">
    <name type="scientific">Pristionchus pacificus</name>
    <name type="common">Parasitic nematode worm</name>
    <dbReference type="NCBI Taxonomy" id="54126"/>
    <lineage>
        <taxon>Eukaryota</taxon>
        <taxon>Metazoa</taxon>
        <taxon>Ecdysozoa</taxon>
        <taxon>Nematoda</taxon>
        <taxon>Chromadorea</taxon>
        <taxon>Rhabditida</taxon>
        <taxon>Rhabditina</taxon>
        <taxon>Diplogasteromorpha</taxon>
        <taxon>Diplogasteroidea</taxon>
        <taxon>Neodiplogasteridae</taxon>
        <taxon>Pristionchus</taxon>
    </lineage>
</organism>
<reference evidence="4" key="1">
    <citation type="journal article" date="2008" name="Nat. Genet.">
        <title>The Pristionchus pacificus genome provides a unique perspective on nematode lifestyle and parasitism.</title>
        <authorList>
            <person name="Dieterich C."/>
            <person name="Clifton S.W."/>
            <person name="Schuster L.N."/>
            <person name="Chinwalla A."/>
            <person name="Delehaunty K."/>
            <person name="Dinkelacker I."/>
            <person name="Fulton L."/>
            <person name="Fulton R."/>
            <person name="Godfrey J."/>
            <person name="Minx P."/>
            <person name="Mitreva M."/>
            <person name="Roeseler W."/>
            <person name="Tian H."/>
            <person name="Witte H."/>
            <person name="Yang S.P."/>
            <person name="Wilson R.K."/>
            <person name="Sommer R.J."/>
        </authorList>
    </citation>
    <scope>NUCLEOTIDE SEQUENCE [LARGE SCALE GENOMIC DNA]</scope>
    <source>
        <strain evidence="4">PS312</strain>
    </source>
</reference>
<dbReference type="OrthoDB" id="1652964at2759"/>
<accession>A0A2A6CI67</accession>
<protein>
    <submittedName>
        <fullName evidence="3">Uncharacterized protein</fullName>
    </submittedName>
</protein>
<proteinExistence type="predicted"/>
<evidence type="ECO:0000313" key="3">
    <source>
        <dbReference type="EnsemblMetazoa" id="PPA14468.1"/>
    </source>
</evidence>
<keyword evidence="2" id="KW-0732">Signal</keyword>
<reference evidence="3" key="2">
    <citation type="submission" date="2022-06" db="UniProtKB">
        <authorList>
            <consortium name="EnsemblMetazoa"/>
        </authorList>
    </citation>
    <scope>IDENTIFICATION</scope>
    <source>
        <strain evidence="3">PS312</strain>
    </source>
</reference>